<protein>
    <recommendedName>
        <fullName evidence="1">DUF7336 domain-containing protein</fullName>
    </recommendedName>
</protein>
<feature type="domain" description="DUF7336" evidence="1">
    <location>
        <begin position="3"/>
        <end position="67"/>
    </location>
</feature>
<evidence type="ECO:0000313" key="2">
    <source>
        <dbReference type="EMBL" id="MCY9597380.1"/>
    </source>
</evidence>
<dbReference type="Proteomes" id="UP000288943">
    <property type="component" value="Chromosome"/>
</dbReference>
<dbReference type="RefSeq" id="WP_042231134.1">
    <property type="nucleotide sequence ID" value="NZ_CP026520.1"/>
</dbReference>
<dbReference type="OrthoDB" id="1453790at2"/>
<dbReference type="AlphaFoldDB" id="A0A410WTW4"/>
<gene>
    <name evidence="2" type="ORF">M5X16_16585</name>
    <name evidence="3" type="ORF">PC41400_08830</name>
</gene>
<reference evidence="2 5" key="2">
    <citation type="submission" date="2022-05" db="EMBL/GenBank/DDBJ databases">
        <title>Genome Sequencing of Bee-Associated Microbes.</title>
        <authorList>
            <person name="Dunlap C."/>
        </authorList>
    </citation>
    <scope>NUCLEOTIDE SEQUENCE [LARGE SCALE GENOMIC DNA]</scope>
    <source>
        <strain evidence="2 5">NRRL B-23120</strain>
    </source>
</reference>
<sequence>MITVFLLQHSYEWNENENTKIIGIYSSKEKVEAVIEKYKELPGFKEFPNDFYIDAYRVDENEWTEGFMFGLIYGN</sequence>
<dbReference type="Pfam" id="PF24024">
    <property type="entry name" value="DUF7336"/>
    <property type="match status" value="1"/>
</dbReference>
<reference evidence="3 4" key="1">
    <citation type="submission" date="2018-01" db="EMBL/GenBank/DDBJ databases">
        <title>The whole genome sequencing and assembly of Paenibacillus chitinolyticus KCCM 41400 strain.</title>
        <authorList>
            <person name="Kim J.-Y."/>
            <person name="Park M.-K."/>
            <person name="Lee Y.-J."/>
            <person name="Yi H."/>
            <person name="Bahn Y.-S."/>
            <person name="Kim J.F."/>
            <person name="Lee D.-W."/>
        </authorList>
    </citation>
    <scope>NUCLEOTIDE SEQUENCE [LARGE SCALE GENOMIC DNA]</scope>
    <source>
        <strain evidence="3 4">KCCM 41400</strain>
    </source>
</reference>
<dbReference type="KEGG" id="pchi:PC41400_08830"/>
<dbReference type="GeneID" id="95374914"/>
<accession>A0A410WTW4</accession>
<dbReference type="InterPro" id="IPR055760">
    <property type="entry name" value="DUF7336"/>
</dbReference>
<proteinExistence type="predicted"/>
<name>A0A410WTW4_9BACL</name>
<dbReference type="Proteomes" id="UP001527202">
    <property type="component" value="Unassembled WGS sequence"/>
</dbReference>
<evidence type="ECO:0000313" key="5">
    <source>
        <dbReference type="Proteomes" id="UP001527202"/>
    </source>
</evidence>
<dbReference type="EMBL" id="CP026520">
    <property type="protein sequence ID" value="QAV17761.1"/>
    <property type="molecule type" value="Genomic_DNA"/>
</dbReference>
<evidence type="ECO:0000259" key="1">
    <source>
        <dbReference type="Pfam" id="PF24024"/>
    </source>
</evidence>
<keyword evidence="5" id="KW-1185">Reference proteome</keyword>
<evidence type="ECO:0000313" key="4">
    <source>
        <dbReference type="Proteomes" id="UP000288943"/>
    </source>
</evidence>
<dbReference type="EMBL" id="JAMDMJ010000021">
    <property type="protein sequence ID" value="MCY9597380.1"/>
    <property type="molecule type" value="Genomic_DNA"/>
</dbReference>
<organism evidence="3 4">
    <name type="scientific">Paenibacillus chitinolyticus</name>
    <dbReference type="NCBI Taxonomy" id="79263"/>
    <lineage>
        <taxon>Bacteria</taxon>
        <taxon>Bacillati</taxon>
        <taxon>Bacillota</taxon>
        <taxon>Bacilli</taxon>
        <taxon>Bacillales</taxon>
        <taxon>Paenibacillaceae</taxon>
        <taxon>Paenibacillus</taxon>
    </lineage>
</organism>
<evidence type="ECO:0000313" key="3">
    <source>
        <dbReference type="EMBL" id="QAV17761.1"/>
    </source>
</evidence>